<gene>
    <name evidence="1" type="ORF">FH608_035610</name>
</gene>
<dbReference type="Proteomes" id="UP000312512">
    <property type="component" value="Unassembled WGS sequence"/>
</dbReference>
<dbReference type="OrthoDB" id="3347970at2"/>
<comment type="caution">
    <text evidence="1">The sequence shown here is derived from an EMBL/GenBank/DDBJ whole genome shotgun (WGS) entry which is preliminary data.</text>
</comment>
<evidence type="ECO:0000313" key="2">
    <source>
        <dbReference type="Proteomes" id="UP000312512"/>
    </source>
</evidence>
<sequence length="297" mass="30763">MKTHVVIGAALGAALVFSTAASAAPAPDLSGAVYAGFGHQLTRYANGEWSTLARIGATQRFAASPDGTKAAWVTDGGDLQVSLNGRTTTLVRGLRGGTPCMTPVWSSDSATVAYPARGGRIMAVKADGSAAPRKLGTSKGVCHLAWSADGRYLAGHTGQGDGLYRLDAKTGRSTQVKGVRYVNHVQSLSPDGSKAIIAIPDGPDEVGDGTWPSTFTPVVVDMATGKRQRVPVKGRQLGAFYLRDGRLVARTAGTGGQSGAAAPARNVLVVLDSAGRPVQRIDEPTRARKHALLQVLP</sequence>
<accession>A0A5C4VVN0</accession>
<organism evidence="1 2">
    <name type="scientific">Nonomuraea phyllanthi</name>
    <dbReference type="NCBI Taxonomy" id="2219224"/>
    <lineage>
        <taxon>Bacteria</taxon>
        <taxon>Bacillati</taxon>
        <taxon>Actinomycetota</taxon>
        <taxon>Actinomycetes</taxon>
        <taxon>Streptosporangiales</taxon>
        <taxon>Streptosporangiaceae</taxon>
        <taxon>Nonomuraea</taxon>
    </lineage>
</organism>
<keyword evidence="2" id="KW-1185">Reference proteome</keyword>
<dbReference type="SUPFAM" id="SSF82171">
    <property type="entry name" value="DPP6 N-terminal domain-like"/>
    <property type="match status" value="1"/>
</dbReference>
<protein>
    <recommendedName>
        <fullName evidence="3">WD40 repeat domain-containing protein</fullName>
    </recommendedName>
</protein>
<dbReference type="AlphaFoldDB" id="A0A5C4VVN0"/>
<name>A0A5C4VVN0_9ACTN</name>
<dbReference type="InterPro" id="IPR011042">
    <property type="entry name" value="6-blade_b-propeller_TolB-like"/>
</dbReference>
<dbReference type="EMBL" id="VDLX02000016">
    <property type="protein sequence ID" value="KAB8190302.1"/>
    <property type="molecule type" value="Genomic_DNA"/>
</dbReference>
<evidence type="ECO:0008006" key="3">
    <source>
        <dbReference type="Google" id="ProtNLM"/>
    </source>
</evidence>
<proteinExistence type="predicted"/>
<dbReference type="RefSeq" id="WP_139634781.1">
    <property type="nucleotide sequence ID" value="NZ_VDLX02000016.1"/>
</dbReference>
<dbReference type="Gene3D" id="2.120.10.30">
    <property type="entry name" value="TolB, C-terminal domain"/>
    <property type="match status" value="1"/>
</dbReference>
<reference evidence="1 2" key="1">
    <citation type="submission" date="2019-10" db="EMBL/GenBank/DDBJ databases">
        <title>Nonomuraea sp. nov., isolated from Phyllanthus amarus.</title>
        <authorList>
            <person name="Klykleung N."/>
            <person name="Tanasupawat S."/>
        </authorList>
    </citation>
    <scope>NUCLEOTIDE SEQUENCE [LARGE SCALE GENOMIC DNA]</scope>
    <source>
        <strain evidence="1 2">PA1-10</strain>
    </source>
</reference>
<evidence type="ECO:0000313" key="1">
    <source>
        <dbReference type="EMBL" id="KAB8190302.1"/>
    </source>
</evidence>